<dbReference type="Gene3D" id="3.40.525.10">
    <property type="entry name" value="CRAL-TRIO lipid binding domain"/>
    <property type="match status" value="1"/>
</dbReference>
<dbReference type="SUPFAM" id="SSF52087">
    <property type="entry name" value="CRAL/TRIO domain"/>
    <property type="match status" value="1"/>
</dbReference>
<dbReference type="InterPro" id="IPR052432">
    <property type="entry name" value="PITP/CRAL-TRIO"/>
</dbReference>
<keyword evidence="1" id="KW-0812">Transmembrane</keyword>
<dbReference type="PANTHER" id="PTHR46590:SF4">
    <property type="entry name" value="CRAL-TRIO DOMAIN-CONTAINING PROTEIN"/>
    <property type="match status" value="1"/>
</dbReference>
<dbReference type="PANTHER" id="PTHR46590">
    <property type="entry name" value="PHOSPHATIDYLINOSITOL TRANSFER PROTEIN CSR1-RELATED"/>
    <property type="match status" value="1"/>
</dbReference>
<name>A0ABP1DG81_9APHY</name>
<proteinExistence type="predicted"/>
<dbReference type="EMBL" id="OZ037947">
    <property type="protein sequence ID" value="CAL1706219.1"/>
    <property type="molecule type" value="Genomic_DNA"/>
</dbReference>
<protein>
    <recommendedName>
        <fullName evidence="2">CRAL-TRIO domain-containing protein</fullName>
    </recommendedName>
</protein>
<dbReference type="InterPro" id="IPR036865">
    <property type="entry name" value="CRAL-TRIO_dom_sf"/>
</dbReference>
<keyword evidence="4" id="KW-1185">Reference proteome</keyword>
<dbReference type="InterPro" id="IPR001251">
    <property type="entry name" value="CRAL-TRIO_dom"/>
</dbReference>
<reference evidence="4" key="1">
    <citation type="submission" date="2024-04" db="EMBL/GenBank/DDBJ databases">
        <authorList>
            <person name="Shaw F."/>
            <person name="Minotto A."/>
        </authorList>
    </citation>
    <scope>NUCLEOTIDE SEQUENCE [LARGE SCALE GENOMIC DNA]</scope>
</reference>
<evidence type="ECO:0000256" key="1">
    <source>
        <dbReference type="SAM" id="Phobius"/>
    </source>
</evidence>
<dbReference type="PROSITE" id="PS50191">
    <property type="entry name" value="CRAL_TRIO"/>
    <property type="match status" value="1"/>
</dbReference>
<keyword evidence="1" id="KW-0472">Membrane</keyword>
<feature type="domain" description="CRAL-TRIO" evidence="2">
    <location>
        <begin position="135"/>
        <end position="281"/>
    </location>
</feature>
<feature type="transmembrane region" description="Helical" evidence="1">
    <location>
        <begin position="372"/>
        <end position="390"/>
    </location>
</feature>
<dbReference type="Pfam" id="PF00650">
    <property type="entry name" value="CRAL_TRIO"/>
    <property type="match status" value="1"/>
</dbReference>
<keyword evidence="1" id="KW-1133">Transmembrane helix</keyword>
<dbReference type="Proteomes" id="UP001497453">
    <property type="component" value="Chromosome 4"/>
</dbReference>
<evidence type="ECO:0000313" key="3">
    <source>
        <dbReference type="EMBL" id="CAL1706219.1"/>
    </source>
</evidence>
<evidence type="ECO:0000259" key="2">
    <source>
        <dbReference type="PROSITE" id="PS50191"/>
    </source>
</evidence>
<gene>
    <name evidence="3" type="ORF">GFSPODELE1_LOCUS5763</name>
</gene>
<accession>A0ABP1DG81</accession>
<organism evidence="3 4">
    <name type="scientific">Somion occarium</name>
    <dbReference type="NCBI Taxonomy" id="3059160"/>
    <lineage>
        <taxon>Eukaryota</taxon>
        <taxon>Fungi</taxon>
        <taxon>Dikarya</taxon>
        <taxon>Basidiomycota</taxon>
        <taxon>Agaricomycotina</taxon>
        <taxon>Agaricomycetes</taxon>
        <taxon>Polyporales</taxon>
        <taxon>Cerrenaceae</taxon>
        <taxon>Somion</taxon>
    </lineage>
</organism>
<sequence>MLSIHYGRLWVAFLCRFTCRCHHISIVLQEYVDNLQKIYEENLEAVKSLQRTLTDEILPSLVDELDLDEEEQRKAEEWLQDTPSVFRTFKRHKFTTSFALEALRTTLIWRIRSLPPLDIAPPSPFIHCLPAKCWDPFDRPIVVVQLAGISETGHDLRPVLLRNTELLRLNLAALNKSKGTAPILQYVALLDIKGVSLSSVAKIDLLAWCMSEMLPHFPGMLAAVFVINFGWTHSGLWNLSRRTLPRAALSRVFFPTEQELLEYFSASSLPQDYGGELPTLIDLPDPLHLHISRSAANHKDTVINPETPVCPTEVKESTSTQEAISPFSLLNPYFGYPAMISDAAAPTLYYGRRRKRDLFRTLLRLFWMRWRRHLTASFFCLLVFLTIAVLRKVTWMRRWRWPISSASALLGVILQLPPSVGAGTLWNVAIPIN</sequence>
<evidence type="ECO:0000313" key="4">
    <source>
        <dbReference type="Proteomes" id="UP001497453"/>
    </source>
</evidence>
<dbReference type="CDD" id="cd00170">
    <property type="entry name" value="SEC14"/>
    <property type="match status" value="1"/>
</dbReference>